<dbReference type="Proteomes" id="UP000182444">
    <property type="component" value="Chromosome 1B"/>
</dbReference>
<reference evidence="2 3" key="1">
    <citation type="journal article" date="2016" name="PLoS ONE">
        <title>Sequence Assembly of Yarrowia lipolytica Strain W29/CLIB89 Shows Transposable Element Diversity.</title>
        <authorList>
            <person name="Magnan C."/>
            <person name="Yu J."/>
            <person name="Chang I."/>
            <person name="Jahn E."/>
            <person name="Kanomata Y."/>
            <person name="Wu J."/>
            <person name="Zeller M."/>
            <person name="Oakes M."/>
            <person name="Baldi P."/>
            <person name="Sandmeyer S."/>
        </authorList>
    </citation>
    <scope>NUCLEOTIDE SEQUENCE [LARGE SCALE GENOMIC DNA]</scope>
    <source>
        <strain evidence="3">CLIB89(W29)</strain>
    </source>
</reference>
<dbReference type="EMBL" id="CP017554">
    <property type="protein sequence ID" value="AOW01763.1"/>
    <property type="molecule type" value="Genomic_DNA"/>
</dbReference>
<organism evidence="2 3">
    <name type="scientific">Yarrowia lipolytica</name>
    <name type="common">Candida lipolytica</name>
    <dbReference type="NCBI Taxonomy" id="4952"/>
    <lineage>
        <taxon>Eukaryota</taxon>
        <taxon>Fungi</taxon>
        <taxon>Dikarya</taxon>
        <taxon>Ascomycota</taxon>
        <taxon>Saccharomycotina</taxon>
        <taxon>Dipodascomycetes</taxon>
        <taxon>Dipodascales</taxon>
        <taxon>Dipodascales incertae sedis</taxon>
        <taxon>Yarrowia</taxon>
    </lineage>
</organism>
<dbReference type="RefSeq" id="XP_068138202.1">
    <property type="nucleotide sequence ID" value="XM_068282101.1"/>
</dbReference>
<evidence type="ECO:0000313" key="2">
    <source>
        <dbReference type="EMBL" id="AOW01763.1"/>
    </source>
</evidence>
<dbReference type="VEuPathDB" id="FungiDB:YALI1_B20765g"/>
<dbReference type="GeneID" id="94582750"/>
<protein>
    <submittedName>
        <fullName evidence="2">Uncharacterized protein</fullName>
    </submittedName>
</protein>
<feature type="region of interest" description="Disordered" evidence="1">
    <location>
        <begin position="49"/>
        <end position="77"/>
    </location>
</feature>
<feature type="compositionally biased region" description="Acidic residues" evidence="1">
    <location>
        <begin position="49"/>
        <end position="64"/>
    </location>
</feature>
<feature type="region of interest" description="Disordered" evidence="1">
    <location>
        <begin position="151"/>
        <end position="180"/>
    </location>
</feature>
<evidence type="ECO:0000256" key="1">
    <source>
        <dbReference type="SAM" id="MobiDB-lite"/>
    </source>
</evidence>
<gene>
    <name evidence="2" type="ORF">YALI1_B20765g</name>
</gene>
<feature type="region of interest" description="Disordered" evidence="1">
    <location>
        <begin position="1"/>
        <end position="21"/>
    </location>
</feature>
<evidence type="ECO:0000313" key="3">
    <source>
        <dbReference type="Proteomes" id="UP000182444"/>
    </source>
</evidence>
<sequence>MIPRAETSHDGTQESPNGPGSAILTAVAMIPAAATPTLAIPHNETSDTEMWDLDASDSDIDPLEAPERAPDQPHYSVSDEVVKQVLHDYVKPRNPPARVPQKRKREFENISGRKHAPRAKADALGNMRVQLEERVEKGEITEEEMVHELGVFSRDQHSSVGQGTRQTARDARQLDSWICD</sequence>
<accession>A0A1D8N800</accession>
<feature type="region of interest" description="Disordered" evidence="1">
    <location>
        <begin position="90"/>
        <end position="117"/>
    </location>
</feature>
<proteinExistence type="predicted"/>
<dbReference type="AlphaFoldDB" id="A0A1D8N800"/>
<dbReference type="VEuPathDB" id="FungiDB:YALI0_A16423g"/>
<name>A0A1D8N800_YARLL</name>
<feature type="compositionally biased region" description="Basic and acidic residues" evidence="1">
    <location>
        <begin position="1"/>
        <end position="12"/>
    </location>
</feature>